<dbReference type="SUPFAM" id="SSF51445">
    <property type="entry name" value="(Trans)glycosidases"/>
    <property type="match status" value="1"/>
</dbReference>
<dbReference type="AlphaFoldDB" id="M7ZRF7"/>
<evidence type="ECO:0000256" key="1">
    <source>
        <dbReference type="ARBA" id="ARBA00010838"/>
    </source>
</evidence>
<dbReference type="STRING" id="4572.M7ZRF7"/>
<evidence type="ECO:0000313" key="6">
    <source>
        <dbReference type="EMBL" id="EMS65793.1"/>
    </source>
</evidence>
<dbReference type="GO" id="GO:0005975">
    <property type="term" value="P:carbohydrate metabolic process"/>
    <property type="evidence" value="ECO:0007669"/>
    <property type="project" value="InterPro"/>
</dbReference>
<gene>
    <name evidence="6" type="ORF">TRIUR3_11612</name>
</gene>
<dbReference type="InterPro" id="IPR001360">
    <property type="entry name" value="Glyco_hydro_1"/>
</dbReference>
<dbReference type="PANTHER" id="PTHR10353:SF306">
    <property type="entry name" value="4-HYDROXY-7-METHOXY-3-OXO-3,4-DIHYDRO-2H-1,4-BENZOXAZIN-2-YL GLUCOSIDEBETA-D-GLUCOSIDASE"/>
    <property type="match status" value="1"/>
</dbReference>
<dbReference type="OMA" id="NIMFIAS"/>
<dbReference type="Pfam" id="PF00232">
    <property type="entry name" value="Glyco_hydro_1"/>
    <property type="match status" value="1"/>
</dbReference>
<dbReference type="InterPro" id="IPR033132">
    <property type="entry name" value="GH_1_N_CS"/>
</dbReference>
<evidence type="ECO:0000256" key="3">
    <source>
        <dbReference type="ARBA" id="ARBA00022801"/>
    </source>
</evidence>
<dbReference type="GO" id="GO:0008422">
    <property type="term" value="F:beta-glucosidase activity"/>
    <property type="evidence" value="ECO:0007669"/>
    <property type="project" value="UniProtKB-ARBA"/>
</dbReference>
<dbReference type="PANTHER" id="PTHR10353">
    <property type="entry name" value="GLYCOSYL HYDROLASE"/>
    <property type="match status" value="1"/>
</dbReference>
<reference evidence="6" key="1">
    <citation type="journal article" date="2013" name="Nature">
        <title>Draft genome of the wheat A-genome progenitor Triticum urartu.</title>
        <authorList>
            <person name="Ling H.Q."/>
            <person name="Zhao S."/>
            <person name="Liu D."/>
            <person name="Wang J."/>
            <person name="Sun H."/>
            <person name="Zhang C."/>
            <person name="Fan H."/>
            <person name="Li D."/>
            <person name="Dong L."/>
            <person name="Tao Y."/>
            <person name="Gao C."/>
            <person name="Wu H."/>
            <person name="Li Y."/>
            <person name="Cui Y."/>
            <person name="Guo X."/>
            <person name="Zheng S."/>
            <person name="Wang B."/>
            <person name="Yu K."/>
            <person name="Liang Q."/>
            <person name="Yang W."/>
            <person name="Lou X."/>
            <person name="Chen J."/>
            <person name="Feng M."/>
            <person name="Jian J."/>
            <person name="Zhang X."/>
            <person name="Luo G."/>
            <person name="Jiang Y."/>
            <person name="Liu J."/>
            <person name="Wang Z."/>
            <person name="Sha Y."/>
            <person name="Zhang B."/>
            <person name="Wu H."/>
            <person name="Tang D."/>
            <person name="Shen Q."/>
            <person name="Xue P."/>
            <person name="Zou S."/>
            <person name="Wang X."/>
            <person name="Liu X."/>
            <person name="Wang F."/>
            <person name="Yang Y."/>
            <person name="An X."/>
            <person name="Dong Z."/>
            <person name="Zhang K."/>
            <person name="Zhang X."/>
            <person name="Luo M.C."/>
            <person name="Dvorak J."/>
            <person name="Tong Y."/>
            <person name="Wang J."/>
            <person name="Yang H."/>
            <person name="Li Z."/>
            <person name="Wang D."/>
            <person name="Zhang A."/>
            <person name="Wang J."/>
        </authorList>
    </citation>
    <scope>NUCLEOTIDE SEQUENCE</scope>
</reference>
<evidence type="ECO:0000256" key="4">
    <source>
        <dbReference type="ARBA" id="ARBA00023180"/>
    </source>
</evidence>
<accession>M7ZRF7</accession>
<dbReference type="Gene3D" id="3.20.20.80">
    <property type="entry name" value="Glycosidases"/>
    <property type="match status" value="1"/>
</dbReference>
<proteinExistence type="inferred from homology"/>
<evidence type="ECO:0000256" key="2">
    <source>
        <dbReference type="ARBA" id="ARBA00022729"/>
    </source>
</evidence>
<sequence length="564" mass="64012">MEVNGRWEDARAIGQKMVEQGANKEEAIAGAVQQQLILAIRKNLKERTGRMMRTFQLHILVEKIKDPFSCHPCDPHGTFIFEDAAAILGFTRSDFPQDFVFGSGTSAYQYEGAVAEDGRRPSFWDTFTHAGKMPDQSTGDVTADGYHKYKEDIKLISDTGLEAYRFSISWSRLIPNGRGAVNPKGLQFYNNIIDELVKHGIQIHITLHHLDLPQILEDEYGGWLSPRIIEDFTAYADVCFREFGGRVTYWTTVNEPNIGAVASYGSGQLPPGRCSDPFGITKCTAGNSSTEPYVAVHTYLLAHASVARLYREKYRAMQKGVVGINIYSFWSYPFTDSTADLEATQRCKDFMFGWILEPLVFGDYPEMMKKNVGSRLPSFTKVQSELIKGSSDFIGINHYYSLYVSDRQTEPGIRDYNRDMSIYYRGKQFTELLGQNHLLVREPQQMFQVIPKGCNLSSGVGSANDSLDDTYRVDYLSSYMGSTLDAIRNGVNVRGYFAWALMDLFELLAGYESKYGLYRIDFDDERRPRQARLSARWYSGFLKKNGSSIRVSRVQEDLRLTTVF</sequence>
<dbReference type="PRINTS" id="PR00131">
    <property type="entry name" value="GLHYDRLASE1"/>
</dbReference>
<comment type="similarity">
    <text evidence="1 5">Belongs to the glycosyl hydrolase 1 family.</text>
</comment>
<keyword evidence="3" id="KW-0378">Hydrolase</keyword>
<dbReference type="PROSITE" id="PS00653">
    <property type="entry name" value="GLYCOSYL_HYDROL_F1_2"/>
    <property type="match status" value="1"/>
</dbReference>
<evidence type="ECO:0000256" key="5">
    <source>
        <dbReference type="RuleBase" id="RU003690"/>
    </source>
</evidence>
<dbReference type="InterPro" id="IPR017853">
    <property type="entry name" value="GH"/>
</dbReference>
<protein>
    <submittedName>
        <fullName evidence="6">Beta-glucosidase 5</fullName>
    </submittedName>
</protein>
<organism evidence="6">
    <name type="scientific">Triticum urartu</name>
    <name type="common">Red wild einkorn</name>
    <name type="synonym">Crithodium urartu</name>
    <dbReference type="NCBI Taxonomy" id="4572"/>
    <lineage>
        <taxon>Eukaryota</taxon>
        <taxon>Viridiplantae</taxon>
        <taxon>Streptophyta</taxon>
        <taxon>Embryophyta</taxon>
        <taxon>Tracheophyta</taxon>
        <taxon>Spermatophyta</taxon>
        <taxon>Magnoliopsida</taxon>
        <taxon>Liliopsida</taxon>
        <taxon>Poales</taxon>
        <taxon>Poaceae</taxon>
        <taxon>BOP clade</taxon>
        <taxon>Pooideae</taxon>
        <taxon>Triticodae</taxon>
        <taxon>Triticeae</taxon>
        <taxon>Triticinae</taxon>
        <taxon>Triticum</taxon>
    </lineage>
</organism>
<dbReference type="eggNOG" id="KOG0626">
    <property type="taxonomic scope" value="Eukaryota"/>
</dbReference>
<name>M7ZRF7_TRIUA</name>
<dbReference type="FunFam" id="3.20.20.80:FF:000069">
    <property type="entry name" value="Beta-glucosidase 1"/>
    <property type="match status" value="1"/>
</dbReference>
<keyword evidence="4" id="KW-0325">Glycoprotein</keyword>
<dbReference type="EMBL" id="KD039431">
    <property type="protein sequence ID" value="EMS65793.1"/>
    <property type="molecule type" value="Genomic_DNA"/>
</dbReference>
<keyword evidence="2" id="KW-0732">Signal</keyword>